<dbReference type="HOGENOM" id="CLU_749600_0_0_6"/>
<dbReference type="RefSeq" id="WP_044617617.1">
    <property type="nucleotide sequence ID" value="NZ_CP007142.1"/>
</dbReference>
<organism evidence="3 4">
    <name type="scientific">Gynuella sunshinyii YC6258</name>
    <dbReference type="NCBI Taxonomy" id="1445510"/>
    <lineage>
        <taxon>Bacteria</taxon>
        <taxon>Pseudomonadati</taxon>
        <taxon>Pseudomonadota</taxon>
        <taxon>Gammaproteobacteria</taxon>
        <taxon>Oceanospirillales</taxon>
        <taxon>Saccharospirillaceae</taxon>
        <taxon>Gynuella</taxon>
    </lineage>
</organism>
<evidence type="ECO:0000313" key="3">
    <source>
        <dbReference type="EMBL" id="AJQ95284.1"/>
    </source>
</evidence>
<dbReference type="SUPFAM" id="SSF53756">
    <property type="entry name" value="UDP-Glycosyltransferase/glycogen phosphorylase"/>
    <property type="match status" value="1"/>
</dbReference>
<dbReference type="Pfam" id="PF00534">
    <property type="entry name" value="Glycos_transf_1"/>
    <property type="match status" value="1"/>
</dbReference>
<keyword evidence="4" id="KW-1185">Reference proteome</keyword>
<dbReference type="Pfam" id="PF13439">
    <property type="entry name" value="Glyco_transf_4"/>
    <property type="match status" value="1"/>
</dbReference>
<feature type="domain" description="Glycosyl transferase family 1" evidence="1">
    <location>
        <begin position="180"/>
        <end position="343"/>
    </location>
</feature>
<dbReference type="EMBL" id="CP007142">
    <property type="protein sequence ID" value="AJQ95284.1"/>
    <property type="molecule type" value="Genomic_DNA"/>
</dbReference>
<sequence>MKVLYVDSCPDVAGGQRSLIALLSRFDNSIDYVLLISRFNKVFRNELVANGVDFQRVKIVPFPFLKNGLINGLVLIFSILYWSYVSKSKIVHCNTFFDGLFGGFSARLFGKKVIFRARCGIEMSNHGFLDKFIYFFSNKVLANSFYVMQTFQRIDSGLKKVEVVYNPLDLKFQRTVVAFKNPSPFLIGVVGTITEVKNQLELLKAVKILSDRKVDLTVKFIGAPRSSAGDISYLNLLKDYILTNDLSRRVVFTGFVSDVRSEMKDLGAVCVPSDREPLGRTIFESQLYGLPVICSDSGGNCELVKHGETGYVYKLGDITDLADKILECMEAGDRNFEIIQASKDQLANTFSPQQTIEKELAIYSKIVSGEY</sequence>
<dbReference type="GO" id="GO:1901135">
    <property type="term" value="P:carbohydrate derivative metabolic process"/>
    <property type="evidence" value="ECO:0007669"/>
    <property type="project" value="UniProtKB-ARBA"/>
</dbReference>
<protein>
    <submittedName>
        <fullName evidence="3">Glycosyltransferase</fullName>
    </submittedName>
</protein>
<dbReference type="PANTHER" id="PTHR12526:SF627">
    <property type="entry name" value="D-RHAMNOSYLTRANSFERASE WBPZ"/>
    <property type="match status" value="1"/>
</dbReference>
<dbReference type="OrthoDB" id="9795746at2"/>
<dbReference type="GO" id="GO:0016757">
    <property type="term" value="F:glycosyltransferase activity"/>
    <property type="evidence" value="ECO:0007669"/>
    <property type="project" value="InterPro"/>
</dbReference>
<reference evidence="3 4" key="1">
    <citation type="submission" date="2014-01" db="EMBL/GenBank/DDBJ databases">
        <title>Full genme sequencing of cellulolytic bacterium Gynuella sunshinyii YC6258T gen. nov., sp. nov.</title>
        <authorList>
            <person name="Khan H."/>
            <person name="Chung E.J."/>
            <person name="Chung Y.R."/>
        </authorList>
    </citation>
    <scope>NUCLEOTIDE SEQUENCE [LARGE SCALE GENOMIC DNA]</scope>
    <source>
        <strain evidence="3 4">YC6258</strain>
    </source>
</reference>
<accession>A0A0C5VY45</accession>
<feature type="domain" description="Glycosyltransferase subfamily 4-like N-terminal" evidence="2">
    <location>
        <begin position="14"/>
        <end position="171"/>
    </location>
</feature>
<evidence type="ECO:0000313" key="4">
    <source>
        <dbReference type="Proteomes" id="UP000032266"/>
    </source>
</evidence>
<evidence type="ECO:0000259" key="1">
    <source>
        <dbReference type="Pfam" id="PF00534"/>
    </source>
</evidence>
<dbReference type="AlphaFoldDB" id="A0A0C5VY45"/>
<dbReference type="Proteomes" id="UP000032266">
    <property type="component" value="Chromosome"/>
</dbReference>
<dbReference type="PANTHER" id="PTHR12526">
    <property type="entry name" value="GLYCOSYLTRANSFERASE"/>
    <property type="match status" value="1"/>
</dbReference>
<dbReference type="InterPro" id="IPR028098">
    <property type="entry name" value="Glyco_trans_4-like_N"/>
</dbReference>
<dbReference type="PATRIC" id="fig|1445510.3.peg.3212"/>
<dbReference type="STRING" id="1445510.YC6258_03248"/>
<dbReference type="Gene3D" id="3.40.50.2000">
    <property type="entry name" value="Glycogen Phosphorylase B"/>
    <property type="match status" value="2"/>
</dbReference>
<gene>
    <name evidence="3" type="ORF">YC6258_03248</name>
</gene>
<proteinExistence type="predicted"/>
<dbReference type="KEGG" id="gsn:YC6258_03248"/>
<keyword evidence="3" id="KW-0808">Transferase</keyword>
<dbReference type="InterPro" id="IPR001296">
    <property type="entry name" value="Glyco_trans_1"/>
</dbReference>
<evidence type="ECO:0000259" key="2">
    <source>
        <dbReference type="Pfam" id="PF13439"/>
    </source>
</evidence>
<name>A0A0C5VY45_9GAMM</name>
<dbReference type="CDD" id="cd03801">
    <property type="entry name" value="GT4_PimA-like"/>
    <property type="match status" value="1"/>
</dbReference>